<dbReference type="InterPro" id="IPR021866">
    <property type="entry name" value="SpoIIAA-like"/>
</dbReference>
<gene>
    <name evidence="1" type="ORF">RAMLITH_18910</name>
</gene>
<reference evidence="1 2" key="1">
    <citation type="journal article" date="2020" name="Nature">
        <title>Bacterial chemolithoautotrophy via manganese oxidation.</title>
        <authorList>
            <person name="Yu H."/>
            <person name="Leadbetter J.R."/>
        </authorList>
    </citation>
    <scope>NUCLEOTIDE SEQUENCE [LARGE SCALE GENOMIC DNA]</scope>
    <source>
        <strain evidence="1 2">RBP-1</strain>
    </source>
</reference>
<dbReference type="AlphaFoldDB" id="A0A7X6I826"/>
<dbReference type="Proteomes" id="UP000521868">
    <property type="component" value="Unassembled WGS sequence"/>
</dbReference>
<evidence type="ECO:0000313" key="1">
    <source>
        <dbReference type="EMBL" id="NKE67896.1"/>
    </source>
</evidence>
<dbReference type="EMBL" id="VTOX01000008">
    <property type="protein sequence ID" value="NKE67896.1"/>
    <property type="molecule type" value="Genomic_DNA"/>
</dbReference>
<evidence type="ECO:0008006" key="3">
    <source>
        <dbReference type="Google" id="ProtNLM"/>
    </source>
</evidence>
<name>A0A7X6I826_9BURK</name>
<evidence type="ECO:0000313" key="2">
    <source>
        <dbReference type="Proteomes" id="UP000521868"/>
    </source>
</evidence>
<keyword evidence="2" id="KW-1185">Reference proteome</keyword>
<accession>A0A7X6I826</accession>
<comment type="caution">
    <text evidence="1">The sequence shown here is derived from an EMBL/GenBank/DDBJ whole genome shotgun (WGS) entry which is preliminary data.</text>
</comment>
<dbReference type="Pfam" id="PF11964">
    <property type="entry name" value="SpoIIAA-like"/>
    <property type="match status" value="1"/>
</dbReference>
<protein>
    <recommendedName>
        <fullName evidence="3">STAS/SEC14 domain-containing protein</fullName>
    </recommendedName>
</protein>
<proteinExistence type="predicted"/>
<organism evidence="1 2">
    <name type="scientific">Ramlibacter lithotrophicus</name>
    <dbReference type="NCBI Taxonomy" id="2606681"/>
    <lineage>
        <taxon>Bacteria</taxon>
        <taxon>Pseudomonadati</taxon>
        <taxon>Pseudomonadota</taxon>
        <taxon>Betaproteobacteria</taxon>
        <taxon>Burkholderiales</taxon>
        <taxon>Comamonadaceae</taxon>
        <taxon>Ramlibacter</taxon>
    </lineage>
</organism>
<dbReference type="RefSeq" id="WP_168109030.1">
    <property type="nucleotide sequence ID" value="NZ_VTOX01000008.1"/>
</dbReference>
<sequence>MQDQRIWVEPVGSVIVARLRGKPTAEMLRECEARVVELTRDTPHVRVLYDALELEAPEMDLVLLQKQLDSQRQAGLGTTSLRTAILVPNTRIAYLSRIAFGHVGEANYRVFYNDLSAAIRWLESTGS</sequence>